<evidence type="ECO:0000256" key="5">
    <source>
        <dbReference type="ARBA" id="ARBA00023125"/>
    </source>
</evidence>
<evidence type="ECO:0000256" key="1">
    <source>
        <dbReference type="ARBA" id="ARBA00008761"/>
    </source>
</evidence>
<feature type="compositionally biased region" description="Basic residues" evidence="7">
    <location>
        <begin position="107"/>
        <end position="121"/>
    </location>
</feature>
<dbReference type="GO" id="GO:0032196">
    <property type="term" value="P:transposition"/>
    <property type="evidence" value="ECO:0007669"/>
    <property type="project" value="UniProtKB-KW"/>
</dbReference>
<dbReference type="OrthoDB" id="8676001at2"/>
<comment type="similarity">
    <text evidence="1">In the C-terminal section; belongs to the transposase 35 family.</text>
</comment>
<dbReference type="GO" id="GO:0006310">
    <property type="term" value="P:DNA recombination"/>
    <property type="evidence" value="ECO:0007669"/>
    <property type="project" value="UniProtKB-KW"/>
</dbReference>
<keyword evidence="3" id="KW-0479">Metal-binding</keyword>
<dbReference type="InterPro" id="IPR001959">
    <property type="entry name" value="Transposase"/>
</dbReference>
<evidence type="ECO:0000259" key="8">
    <source>
        <dbReference type="Pfam" id="PF01385"/>
    </source>
</evidence>
<evidence type="ECO:0000256" key="2">
    <source>
        <dbReference type="ARBA" id="ARBA00022578"/>
    </source>
</evidence>
<feature type="domain" description="Cas12f1-like TNB" evidence="9">
    <location>
        <begin position="321"/>
        <end position="387"/>
    </location>
</feature>
<keyword evidence="5" id="KW-0238">DNA-binding</keyword>
<proteinExistence type="inferred from homology"/>
<evidence type="ECO:0000259" key="9">
    <source>
        <dbReference type="Pfam" id="PF07282"/>
    </source>
</evidence>
<evidence type="ECO:0000256" key="7">
    <source>
        <dbReference type="SAM" id="MobiDB-lite"/>
    </source>
</evidence>
<keyword evidence="6" id="KW-0233">DNA recombination</keyword>
<accession>A0A4R3M6J0</accession>
<gene>
    <name evidence="11" type="ORF">EDC26_104191</name>
</gene>
<reference evidence="11 12" key="1">
    <citation type="submission" date="2019-03" db="EMBL/GenBank/DDBJ databases">
        <title>Genomic Encyclopedia of Type Strains, Phase IV (KMG-IV): sequencing the most valuable type-strain genomes for metagenomic binning, comparative biology and taxonomic classification.</title>
        <authorList>
            <person name="Goeker M."/>
        </authorList>
    </citation>
    <scope>NUCLEOTIDE SEQUENCE [LARGE SCALE GENOMIC DNA]</scope>
    <source>
        <strain evidence="11 12">DSM 24591</strain>
    </source>
</reference>
<dbReference type="RefSeq" id="WP_132581189.1">
    <property type="nucleotide sequence ID" value="NZ_SMAJ01000004.1"/>
</dbReference>
<dbReference type="InterPro" id="IPR010095">
    <property type="entry name" value="Cas12f1-like_TNB"/>
</dbReference>
<dbReference type="Proteomes" id="UP000295525">
    <property type="component" value="Unassembled WGS sequence"/>
</dbReference>
<name>A0A4R3M6J0_9BURK</name>
<dbReference type="AlphaFoldDB" id="A0A4R3M6J0"/>
<evidence type="ECO:0000259" key="10">
    <source>
        <dbReference type="Pfam" id="PF12323"/>
    </source>
</evidence>
<keyword evidence="2" id="KW-0815">Transposition</keyword>
<sequence length="431" mass="48150">MFLAQRYALRLKPAQEALLRRWSGGARWLWNQALACQHERYAQGLPYANYIEMAKWLTEWRHAPATAWLSENPVHVQQSVLKRLDEAYRRFFARCKEAKAPASSGATRKRRNKVGPPRFKRRGQEPGLRFPDKAQIHYDAANGRLKLSKIGFVRLRHSKVVPGAIANAALTREGNKWFVSVQYSVPDVTPLGLPPEAGADAGVKVLCTMSNGVMHAALNALKKQAGRIKHQQRAVSRKTKGSKNRRKAVNRLGALHRQAARQRKDWLHKLSTLLANTYSTIAIEDLHVASMSASARGTVEAPGKNVKAKAGLNRSILDQSWAMFWGFLDYKLRAKGGELIRVNPAFTSQRCYVCDHTEKANRPTQSQFRCVACGHTDHADVNAAKNILAAGHAVWLTRKGQSLPVEGMSDVAELLGPQFSMKQELSQTRPC</sequence>
<feature type="region of interest" description="Disordered" evidence="7">
    <location>
        <begin position="102"/>
        <end position="128"/>
    </location>
</feature>
<evidence type="ECO:0000256" key="6">
    <source>
        <dbReference type="ARBA" id="ARBA00023172"/>
    </source>
</evidence>
<organism evidence="11 12">
    <name type="scientific">Paralcaligenes ureilyticus</name>
    <dbReference type="NCBI Taxonomy" id="627131"/>
    <lineage>
        <taxon>Bacteria</taxon>
        <taxon>Pseudomonadati</taxon>
        <taxon>Pseudomonadota</taxon>
        <taxon>Betaproteobacteria</taxon>
        <taxon>Burkholderiales</taxon>
        <taxon>Alcaligenaceae</taxon>
        <taxon>Paralcaligenes</taxon>
    </lineage>
</organism>
<dbReference type="EMBL" id="SMAJ01000004">
    <property type="protein sequence ID" value="TCT09031.1"/>
    <property type="molecule type" value="Genomic_DNA"/>
</dbReference>
<dbReference type="GO" id="GO:0046872">
    <property type="term" value="F:metal ion binding"/>
    <property type="evidence" value="ECO:0007669"/>
    <property type="project" value="UniProtKB-KW"/>
</dbReference>
<evidence type="ECO:0000256" key="3">
    <source>
        <dbReference type="ARBA" id="ARBA00022723"/>
    </source>
</evidence>
<dbReference type="InterPro" id="IPR021027">
    <property type="entry name" value="Transposase_put_HTH"/>
</dbReference>
<dbReference type="NCBIfam" id="TIGR01766">
    <property type="entry name" value="IS200/IS605 family accessory protein TnpB-like domain"/>
    <property type="match status" value="1"/>
</dbReference>
<evidence type="ECO:0000256" key="4">
    <source>
        <dbReference type="ARBA" id="ARBA00022833"/>
    </source>
</evidence>
<feature type="domain" description="Probable transposase IS891/IS1136/IS1341" evidence="8">
    <location>
        <begin position="196"/>
        <end position="293"/>
    </location>
</feature>
<dbReference type="Pfam" id="PF12323">
    <property type="entry name" value="HTH_OrfB_IS605"/>
    <property type="match status" value="1"/>
</dbReference>
<dbReference type="GO" id="GO:0003677">
    <property type="term" value="F:DNA binding"/>
    <property type="evidence" value="ECO:0007669"/>
    <property type="project" value="UniProtKB-KW"/>
</dbReference>
<keyword evidence="4" id="KW-0862">Zinc</keyword>
<protein>
    <submittedName>
        <fullName evidence="11">Putative transposase</fullName>
    </submittedName>
</protein>
<dbReference type="NCBIfam" id="NF040570">
    <property type="entry name" value="guided_TnpB"/>
    <property type="match status" value="1"/>
</dbReference>
<dbReference type="Pfam" id="PF01385">
    <property type="entry name" value="OrfB_IS605"/>
    <property type="match status" value="1"/>
</dbReference>
<keyword evidence="12" id="KW-1185">Reference proteome</keyword>
<feature type="domain" description="Transposase putative helix-turn-helix" evidence="10">
    <location>
        <begin position="3"/>
        <end position="44"/>
    </location>
</feature>
<comment type="caution">
    <text evidence="11">The sequence shown here is derived from an EMBL/GenBank/DDBJ whole genome shotgun (WGS) entry which is preliminary data.</text>
</comment>
<evidence type="ECO:0000313" key="11">
    <source>
        <dbReference type="EMBL" id="TCT09031.1"/>
    </source>
</evidence>
<evidence type="ECO:0000313" key="12">
    <source>
        <dbReference type="Proteomes" id="UP000295525"/>
    </source>
</evidence>
<dbReference type="Pfam" id="PF07282">
    <property type="entry name" value="Cas12f1-like_TNB"/>
    <property type="match status" value="1"/>
</dbReference>